<reference evidence="2" key="1">
    <citation type="journal article" date="2019" name="Sci. Rep.">
        <title>Draft genome of Tanacetum cinerariifolium, the natural source of mosquito coil.</title>
        <authorList>
            <person name="Yamashiro T."/>
            <person name="Shiraishi A."/>
            <person name="Satake H."/>
            <person name="Nakayama K."/>
        </authorList>
    </citation>
    <scope>NUCLEOTIDE SEQUENCE</scope>
</reference>
<evidence type="ECO:0000256" key="1">
    <source>
        <dbReference type="SAM" id="Coils"/>
    </source>
</evidence>
<dbReference type="AlphaFoldDB" id="A0A699H241"/>
<accession>A0A699H241</accession>
<comment type="caution">
    <text evidence="2">The sequence shown here is derived from an EMBL/GenBank/DDBJ whole genome shotgun (WGS) entry which is preliminary data.</text>
</comment>
<dbReference type="EMBL" id="BKCJ010091116">
    <property type="protein sequence ID" value="GEX13070.1"/>
    <property type="molecule type" value="Genomic_DNA"/>
</dbReference>
<sequence length="495" mass="55165">MDLFAVIHVPDPTKVRVVERERTKGGPRVLETTVGRTIPLLLVAPDRADSELKASVNRLFDEEGFGVGEEQETGTAAGFRIFFEEDVASDYGASIVAASAGKSPFAHKDLLARSVLNIKSGTEVVATLPFVTSFVSATPERKRFVISSDSSHQSTNGLIIRSVVVSPVVIEAVTTTQDSNSAGIVRPDVAGSSHVPRKELSIGSQKVNSESLHEVFVSRLNIPNDALLDSLDASREFVDHLVRPVLFAQIRDMDYEELFTEFSVGTARQVCLSVEVRMQTEFYLNERKRLEFELGKQAGLLKSKDEEVGNLKARLLLKEAEAAKAIHLRAEASNFETVEKSLQDEVHELEVASSRLQEKLSGYENLTERLEEFQDDQLKIVNDKFEKLYADFVEMALHLEERFYPHLLTTISGRRWLLTHDMELDVTKCPHSSEYLYTLRATVGKAIEQGMQEGLSVEITHGAKGRIWWVLLHPIDVSMMGTTSSIRDSMPPLPP</sequence>
<evidence type="ECO:0008006" key="3">
    <source>
        <dbReference type="Google" id="ProtNLM"/>
    </source>
</evidence>
<keyword evidence="1" id="KW-0175">Coiled coil</keyword>
<gene>
    <name evidence="2" type="ORF">Tci_285045</name>
</gene>
<evidence type="ECO:0000313" key="2">
    <source>
        <dbReference type="EMBL" id="GEX13070.1"/>
    </source>
</evidence>
<proteinExistence type="predicted"/>
<organism evidence="2">
    <name type="scientific">Tanacetum cinerariifolium</name>
    <name type="common">Dalmatian daisy</name>
    <name type="synonym">Chrysanthemum cinerariifolium</name>
    <dbReference type="NCBI Taxonomy" id="118510"/>
    <lineage>
        <taxon>Eukaryota</taxon>
        <taxon>Viridiplantae</taxon>
        <taxon>Streptophyta</taxon>
        <taxon>Embryophyta</taxon>
        <taxon>Tracheophyta</taxon>
        <taxon>Spermatophyta</taxon>
        <taxon>Magnoliopsida</taxon>
        <taxon>eudicotyledons</taxon>
        <taxon>Gunneridae</taxon>
        <taxon>Pentapetalae</taxon>
        <taxon>asterids</taxon>
        <taxon>campanulids</taxon>
        <taxon>Asterales</taxon>
        <taxon>Asteraceae</taxon>
        <taxon>Asteroideae</taxon>
        <taxon>Anthemideae</taxon>
        <taxon>Anthemidinae</taxon>
        <taxon>Tanacetum</taxon>
    </lineage>
</organism>
<feature type="coiled-coil region" evidence="1">
    <location>
        <begin position="339"/>
        <end position="376"/>
    </location>
</feature>
<protein>
    <recommendedName>
        <fullName evidence="3">Transposase (Putative), gypsy type</fullName>
    </recommendedName>
</protein>
<name>A0A699H241_TANCI</name>